<feature type="region of interest" description="Disordered" evidence="1">
    <location>
        <begin position="1033"/>
        <end position="1089"/>
    </location>
</feature>
<sequence>MIILQGVADAAEFWKKLDAPDWIVSRPAAGRVAGDESGPAGASGAIVDSVHVKGVVEGEDARITLVVDCALTAPGPVWAPLRIDAPVVLAAREGDRELQLRKGAGNLWEARLEGAREHHLRIEATVPVRIGAERRTLELAIPEAPATSFDLVLPRRAYDVDLGTGEAAVRPTPVEGGEGVRIAAHVRPRSPLVVSWSEQDAAGPRAAPLLSAQLEMAVEVDAEGVVVRSSWAIACARGVARSLQIRLEDDEVVSRLQLNDQFPGSGIERAGGGSLLTIPLAEPIRSGESRRLVLETRRPSSGGKVLNFSGYPLTDAGEQSGFLGAAHGSNLFVNVLKSQGLRRIDPRDLPTALKTRLAGTTIALQFLDQPFALVLGVESSPPLFQADASARLFFEPDGVRNETTLNVERVRGSLFEIEVAVPPDLKVVSVGPPDLVEAATPPQAEAAAPGGPDPAGSARILKIRLTPQARDRPTFSLKLSGRQPAPGPGDVRLGLFAPRGAVTTNASFALFAGRELSLEPIDASLVKDASAEPSAAKSEADPSAPSLRLRSGRNPATLDVRLERRPLEIRRDTRLAARVSRRTVEVRQETKVRVRHGAVSSLTVLAPEGVSTHWEVSDGKQPIRKEDLEAPTAGVRRSRLLFDRPVVDATLTFRYRVPLGRALDPGGATVVRIPWLAVEAGSTGGCLVELASDPDVEVAVDDPAWTRVDSAAADARASRSYRLDRDDAAEALTASARLVETVPLPPVVASRAFIRSTLDAEGNLRVSAWYAIEAHPTSLSVALPAGASWLRARVDGRAVERIDVGPDGTTSRIDLPAESAGRAVLVELEYRTPAAAARRPWAPPALLDGAEVLQAYWLVQVPWTQAVAGPPAGWADENRWVWDVYAWTRRPVAASARLIAWAAGPSPPPVALDDALDADEAARGFLFSRAGPPSPMNPWIVSRTWAVLGCSGLALIAALGLTYFPAAAPWILGAAAVAGLPAAMLLPSDVLGLGVQSASFGLFMGLIVYAGRRIAIREAAAAAVSARTPTGSNVVVSESSQRSSPGVGSDDSTAIRVRTTSTMDYLSPQPGAVPDAPLSSRLQRGLRPE</sequence>
<keyword evidence="4" id="KW-1185">Reference proteome</keyword>
<feature type="transmembrane region" description="Helical" evidence="2">
    <location>
        <begin position="945"/>
        <end position="963"/>
    </location>
</feature>
<evidence type="ECO:0000256" key="1">
    <source>
        <dbReference type="SAM" id="MobiDB-lite"/>
    </source>
</evidence>
<keyword evidence="2" id="KW-0472">Membrane</keyword>
<feature type="compositionally biased region" description="Low complexity" evidence="1">
    <location>
        <begin position="529"/>
        <end position="546"/>
    </location>
</feature>
<evidence type="ECO:0000313" key="4">
    <source>
        <dbReference type="Proteomes" id="UP001216907"/>
    </source>
</evidence>
<dbReference type="RefSeq" id="WP_277862074.1">
    <property type="nucleotide sequence ID" value="NZ_JARRAG010000002.1"/>
</dbReference>
<feature type="region of interest" description="Disordered" evidence="1">
    <location>
        <begin position="529"/>
        <end position="552"/>
    </location>
</feature>
<evidence type="ECO:0000256" key="2">
    <source>
        <dbReference type="SAM" id="Phobius"/>
    </source>
</evidence>
<feature type="compositionally biased region" description="Polar residues" evidence="1">
    <location>
        <begin position="1033"/>
        <end position="1064"/>
    </location>
</feature>
<dbReference type="Proteomes" id="UP001216907">
    <property type="component" value="Unassembled WGS sequence"/>
</dbReference>
<name>A0ABT6FDW8_9BACT</name>
<organism evidence="3 4">
    <name type="scientific">Paludisphaera mucosa</name>
    <dbReference type="NCBI Taxonomy" id="3030827"/>
    <lineage>
        <taxon>Bacteria</taxon>
        <taxon>Pseudomonadati</taxon>
        <taxon>Planctomycetota</taxon>
        <taxon>Planctomycetia</taxon>
        <taxon>Isosphaerales</taxon>
        <taxon>Isosphaeraceae</taxon>
        <taxon>Paludisphaera</taxon>
    </lineage>
</organism>
<protein>
    <submittedName>
        <fullName evidence="3">Uncharacterized protein</fullName>
    </submittedName>
</protein>
<feature type="transmembrane region" description="Helical" evidence="2">
    <location>
        <begin position="970"/>
        <end position="987"/>
    </location>
</feature>
<comment type="caution">
    <text evidence="3">The sequence shown here is derived from an EMBL/GenBank/DDBJ whole genome shotgun (WGS) entry which is preliminary data.</text>
</comment>
<evidence type="ECO:0000313" key="3">
    <source>
        <dbReference type="EMBL" id="MDG3005744.1"/>
    </source>
</evidence>
<feature type="transmembrane region" description="Helical" evidence="2">
    <location>
        <begin position="993"/>
        <end position="1011"/>
    </location>
</feature>
<reference evidence="3 4" key="1">
    <citation type="submission" date="2023-03" db="EMBL/GenBank/DDBJ databases">
        <title>Paludisphaera mucosa sp. nov. a novel planctomycete from northern fen.</title>
        <authorList>
            <person name="Ivanova A."/>
        </authorList>
    </citation>
    <scope>NUCLEOTIDE SEQUENCE [LARGE SCALE GENOMIC DNA]</scope>
    <source>
        <strain evidence="3 4">Pla2</strain>
    </source>
</reference>
<accession>A0ABT6FDW8</accession>
<proteinExistence type="predicted"/>
<gene>
    <name evidence="3" type="ORF">PZE19_18305</name>
</gene>
<dbReference type="EMBL" id="JARRAG010000002">
    <property type="protein sequence ID" value="MDG3005744.1"/>
    <property type="molecule type" value="Genomic_DNA"/>
</dbReference>
<keyword evidence="2" id="KW-1133">Transmembrane helix</keyword>
<keyword evidence="2" id="KW-0812">Transmembrane</keyword>